<keyword evidence="3" id="KW-0145">Chemotaxis</keyword>
<keyword evidence="6" id="KW-0472">Membrane</keyword>
<feature type="domain" description="HAMP" evidence="11">
    <location>
        <begin position="354"/>
        <end position="406"/>
    </location>
</feature>
<dbReference type="Gene3D" id="3.30.450.20">
    <property type="entry name" value="PAS domain"/>
    <property type="match status" value="1"/>
</dbReference>
<evidence type="ECO:0000256" key="6">
    <source>
        <dbReference type="ARBA" id="ARBA00023136"/>
    </source>
</evidence>
<dbReference type="PANTHER" id="PTHR32089">
    <property type="entry name" value="METHYL-ACCEPTING CHEMOTAXIS PROTEIN MCPB"/>
    <property type="match status" value="1"/>
</dbReference>
<feature type="domain" description="Methyl-accepting transducer" evidence="10">
    <location>
        <begin position="425"/>
        <end position="661"/>
    </location>
</feature>
<evidence type="ECO:0000256" key="4">
    <source>
        <dbReference type="ARBA" id="ARBA00022692"/>
    </source>
</evidence>
<dbReference type="GO" id="GO:0004888">
    <property type="term" value="F:transmembrane signaling receptor activity"/>
    <property type="evidence" value="ECO:0007669"/>
    <property type="project" value="InterPro"/>
</dbReference>
<dbReference type="SUPFAM" id="SSF58104">
    <property type="entry name" value="Methyl-accepting chemotaxis protein (MCP) signaling domain"/>
    <property type="match status" value="1"/>
</dbReference>
<evidence type="ECO:0000256" key="9">
    <source>
        <dbReference type="PROSITE-ProRule" id="PRU00284"/>
    </source>
</evidence>
<evidence type="ECO:0000256" key="5">
    <source>
        <dbReference type="ARBA" id="ARBA00022989"/>
    </source>
</evidence>
<dbReference type="CDD" id="cd06225">
    <property type="entry name" value="HAMP"/>
    <property type="match status" value="1"/>
</dbReference>
<dbReference type="AlphaFoldDB" id="V6MET6"/>
<dbReference type="Gene3D" id="1.10.287.950">
    <property type="entry name" value="Methyl-accepting chemotaxis protein"/>
    <property type="match status" value="1"/>
</dbReference>
<dbReference type="InterPro" id="IPR033479">
    <property type="entry name" value="dCache_1"/>
</dbReference>
<gene>
    <name evidence="12" type="ORF">T458_20905</name>
</gene>
<dbReference type="GO" id="GO:0005886">
    <property type="term" value="C:plasma membrane"/>
    <property type="evidence" value="ECO:0007669"/>
    <property type="project" value="UniProtKB-SubCell"/>
</dbReference>
<protein>
    <recommendedName>
        <fullName evidence="14">Methyl-accepting chemotaxis protein</fullName>
    </recommendedName>
</protein>
<dbReference type="Pfam" id="PF02743">
    <property type="entry name" value="dCache_1"/>
    <property type="match status" value="1"/>
</dbReference>
<organism evidence="12 13">
    <name type="scientific">Brevibacillus panacihumi W25</name>
    <dbReference type="NCBI Taxonomy" id="1408254"/>
    <lineage>
        <taxon>Bacteria</taxon>
        <taxon>Bacillati</taxon>
        <taxon>Bacillota</taxon>
        <taxon>Bacilli</taxon>
        <taxon>Bacillales</taxon>
        <taxon>Paenibacillaceae</taxon>
        <taxon>Brevibacillus</taxon>
    </lineage>
</organism>
<dbReference type="Gene3D" id="1.10.8.500">
    <property type="entry name" value="HAMP domain in histidine kinase"/>
    <property type="match status" value="1"/>
</dbReference>
<dbReference type="OrthoDB" id="9814363at2"/>
<evidence type="ECO:0000313" key="13">
    <source>
        <dbReference type="Proteomes" id="UP000017973"/>
    </source>
</evidence>
<reference evidence="12 13" key="1">
    <citation type="journal article" date="2014" name="Genome Announc.">
        <title>Draft Genome Sequence of Brevibacillus panacihumi Strain W25, a Halotolerant Hydrocarbon-Degrading Bacterium.</title>
        <authorList>
            <person name="Wang X."/>
            <person name="Jin D."/>
            <person name="Zhou L."/>
            <person name="Wu L."/>
            <person name="An W."/>
            <person name="Chen Y."/>
            <person name="Zhao L."/>
        </authorList>
    </citation>
    <scope>NUCLEOTIDE SEQUENCE [LARGE SCALE GENOMIC DNA]</scope>
    <source>
        <strain evidence="12 13">W25</strain>
    </source>
</reference>
<dbReference type="InterPro" id="IPR003660">
    <property type="entry name" value="HAMP_dom"/>
</dbReference>
<keyword evidence="13" id="KW-1185">Reference proteome</keyword>
<proteinExistence type="inferred from homology"/>
<dbReference type="Pfam" id="PF00015">
    <property type="entry name" value="MCPsignal"/>
    <property type="match status" value="1"/>
</dbReference>
<dbReference type="HOGENOM" id="CLU_000445_107_19_9"/>
<keyword evidence="5" id="KW-1133">Transmembrane helix</keyword>
<dbReference type="RefSeq" id="WP_023557974.1">
    <property type="nucleotide sequence ID" value="NZ_KI629785.1"/>
</dbReference>
<dbReference type="SMART" id="SM00283">
    <property type="entry name" value="MA"/>
    <property type="match status" value="1"/>
</dbReference>
<dbReference type="PANTHER" id="PTHR32089:SF112">
    <property type="entry name" value="LYSOZYME-LIKE PROTEIN-RELATED"/>
    <property type="match status" value="1"/>
</dbReference>
<keyword evidence="7 9" id="KW-0807">Transducer</keyword>
<keyword evidence="4" id="KW-0812">Transmembrane</keyword>
<comment type="similarity">
    <text evidence="8">Belongs to the methyl-accepting chemotaxis (MCP) protein family.</text>
</comment>
<dbReference type="GO" id="GO:0007165">
    <property type="term" value="P:signal transduction"/>
    <property type="evidence" value="ECO:0007669"/>
    <property type="project" value="UniProtKB-KW"/>
</dbReference>
<dbReference type="STRING" id="1408254.T458_20905"/>
<evidence type="ECO:0000256" key="1">
    <source>
        <dbReference type="ARBA" id="ARBA00004651"/>
    </source>
</evidence>
<dbReference type="PROSITE" id="PS50885">
    <property type="entry name" value="HAMP"/>
    <property type="match status" value="1"/>
</dbReference>
<dbReference type="PATRIC" id="fig|1408254.3.peg.4098"/>
<evidence type="ECO:0000256" key="2">
    <source>
        <dbReference type="ARBA" id="ARBA00022475"/>
    </source>
</evidence>
<dbReference type="InterPro" id="IPR004089">
    <property type="entry name" value="MCPsignal_dom"/>
</dbReference>
<evidence type="ECO:0000256" key="3">
    <source>
        <dbReference type="ARBA" id="ARBA00022500"/>
    </source>
</evidence>
<dbReference type="CDD" id="cd11386">
    <property type="entry name" value="MCP_signal"/>
    <property type="match status" value="1"/>
</dbReference>
<dbReference type="SMART" id="SM00304">
    <property type="entry name" value="HAMP"/>
    <property type="match status" value="1"/>
</dbReference>
<comment type="subcellular location">
    <subcellularLocation>
        <location evidence="1">Cell membrane</location>
        <topology evidence="1">Multi-pass membrane protein</topology>
    </subcellularLocation>
</comment>
<sequence length="712" mass="78006">MNLFTRFLTALLAITLMIVGGIAGTNYYYTQQLVMEDHTTLLNYSLQNAEEKIDTWVKERQVSLAQVASLPNINKIPFPQTADEPLAPEIEYWIQVSKGLAEANPNTTTALLRNDGKAIINPSRGFRFQDLSGRDYFYKAIEEQKSIIGSPFVSTGDGKVKLPFSTPVYDENKNLSGVVQQAVFLDAITEFISTFKIGTSGRAYLVDEQGNLLAGSTDLLSSEWYQAQLQAKLAPLEEELNKAKQGGDPKQIEAAENALKEVELFPQLSMMHSPPVAEAVQTKAKGLIMEPYQSYNQADSISAYAYLEELGWGLIVEEDYSDILATINKSRNTTLVTALLSLAAAVVLSILLARSLIKPIRTIVAALDQTSKGDLTYEVQLKRADELGTLSNAYGIMTGSLRQMVNQLKVSSQSLQQFSSSLRQSTSITSSAMNEVAATIVEISKGSEETSSNMDQITNGINDLNNLTEEIHRFTEQTRSASLVMMEASQEGKGAVAEASEKMNTVQGFMNQSMDSMNELHIQSEKIGEISNMISTISSQTNLLALNAAIEAARAGEAGRGFAVVADEIRKLAEQTAHSTEEIGGIIGNIQSQINQFVYTSQEGQAIIAEGVDIVGKTGEILEEFVERVKDTVGSIDSIKQRMDDQTQLSRKMVDSVLEVTALSEETSAGSQQVRATAETTLLDMDRLAQSVTELDQMINDFDEMVKRFKVE</sequence>
<evidence type="ECO:0000256" key="7">
    <source>
        <dbReference type="ARBA" id="ARBA00023224"/>
    </source>
</evidence>
<accession>V6MET6</accession>
<dbReference type="InterPro" id="IPR029151">
    <property type="entry name" value="Sensor-like_sf"/>
</dbReference>
<dbReference type="Proteomes" id="UP000017973">
    <property type="component" value="Unassembled WGS sequence"/>
</dbReference>
<evidence type="ECO:0000256" key="8">
    <source>
        <dbReference type="ARBA" id="ARBA00029447"/>
    </source>
</evidence>
<dbReference type="PROSITE" id="PS50111">
    <property type="entry name" value="CHEMOTAXIS_TRANSDUC_2"/>
    <property type="match status" value="1"/>
</dbReference>
<dbReference type="PRINTS" id="PR00260">
    <property type="entry name" value="CHEMTRNSDUCR"/>
</dbReference>
<keyword evidence="2" id="KW-1003">Cell membrane</keyword>
<dbReference type="Pfam" id="PF00672">
    <property type="entry name" value="HAMP"/>
    <property type="match status" value="1"/>
</dbReference>
<evidence type="ECO:0000313" key="12">
    <source>
        <dbReference type="EMBL" id="EST53908.1"/>
    </source>
</evidence>
<evidence type="ECO:0000259" key="11">
    <source>
        <dbReference type="PROSITE" id="PS50885"/>
    </source>
</evidence>
<name>V6MET6_9BACL</name>
<dbReference type="EMBL" id="AYJU01000017">
    <property type="protein sequence ID" value="EST53908.1"/>
    <property type="molecule type" value="Genomic_DNA"/>
</dbReference>
<dbReference type="eggNOG" id="COG0840">
    <property type="taxonomic scope" value="Bacteria"/>
</dbReference>
<comment type="caution">
    <text evidence="12">The sequence shown here is derived from an EMBL/GenBank/DDBJ whole genome shotgun (WGS) entry which is preliminary data.</text>
</comment>
<dbReference type="SUPFAM" id="SSF103190">
    <property type="entry name" value="Sensory domain-like"/>
    <property type="match status" value="1"/>
</dbReference>
<evidence type="ECO:0008006" key="14">
    <source>
        <dbReference type="Google" id="ProtNLM"/>
    </source>
</evidence>
<evidence type="ECO:0000259" key="10">
    <source>
        <dbReference type="PROSITE" id="PS50111"/>
    </source>
</evidence>
<dbReference type="GO" id="GO:0006935">
    <property type="term" value="P:chemotaxis"/>
    <property type="evidence" value="ECO:0007669"/>
    <property type="project" value="UniProtKB-KW"/>
</dbReference>
<dbReference type="InterPro" id="IPR004090">
    <property type="entry name" value="Chemotax_Me-accpt_rcpt"/>
</dbReference>